<accession>A0ABQ9I4B4</accession>
<proteinExistence type="predicted"/>
<protein>
    <submittedName>
        <fullName evidence="3">Uncharacterized protein</fullName>
    </submittedName>
</protein>
<feature type="compositionally biased region" description="Low complexity" evidence="2">
    <location>
        <begin position="250"/>
        <end position="262"/>
    </location>
</feature>
<name>A0ABQ9I4B4_9NEOP</name>
<dbReference type="Proteomes" id="UP001159363">
    <property type="component" value="Chromosome 2"/>
</dbReference>
<evidence type="ECO:0000313" key="3">
    <source>
        <dbReference type="EMBL" id="KAJ8891466.1"/>
    </source>
</evidence>
<organism evidence="3 4">
    <name type="scientific">Dryococelus australis</name>
    <dbReference type="NCBI Taxonomy" id="614101"/>
    <lineage>
        <taxon>Eukaryota</taxon>
        <taxon>Metazoa</taxon>
        <taxon>Ecdysozoa</taxon>
        <taxon>Arthropoda</taxon>
        <taxon>Hexapoda</taxon>
        <taxon>Insecta</taxon>
        <taxon>Pterygota</taxon>
        <taxon>Neoptera</taxon>
        <taxon>Polyneoptera</taxon>
        <taxon>Phasmatodea</taxon>
        <taxon>Verophasmatodea</taxon>
        <taxon>Anareolatae</taxon>
        <taxon>Phasmatidae</taxon>
        <taxon>Eurycanthinae</taxon>
        <taxon>Dryococelus</taxon>
    </lineage>
</organism>
<feature type="coiled-coil region" evidence="1">
    <location>
        <begin position="48"/>
        <end position="105"/>
    </location>
</feature>
<dbReference type="PANTHER" id="PTHR21524:SF5">
    <property type="entry name" value="SPECTRIN REPEAT CONTAINING NUCLEAR ENVELOPE PROTEIN 2"/>
    <property type="match status" value="1"/>
</dbReference>
<reference evidence="3 4" key="1">
    <citation type="submission" date="2023-02" db="EMBL/GenBank/DDBJ databases">
        <title>LHISI_Scaffold_Assembly.</title>
        <authorList>
            <person name="Stuart O.P."/>
            <person name="Cleave R."/>
            <person name="Magrath M.J.L."/>
            <person name="Mikheyev A.S."/>
        </authorList>
    </citation>
    <scope>NUCLEOTIDE SEQUENCE [LARGE SCALE GENOMIC DNA]</scope>
    <source>
        <strain evidence="3">Daus_M_001</strain>
        <tissue evidence="3">Leg muscle</tissue>
    </source>
</reference>
<evidence type="ECO:0000313" key="4">
    <source>
        <dbReference type="Proteomes" id="UP001159363"/>
    </source>
</evidence>
<feature type="region of interest" description="Disordered" evidence="2">
    <location>
        <begin position="244"/>
        <end position="268"/>
    </location>
</feature>
<keyword evidence="1" id="KW-0175">Coiled coil</keyword>
<dbReference type="EMBL" id="JARBHB010000002">
    <property type="protein sequence ID" value="KAJ8891466.1"/>
    <property type="molecule type" value="Genomic_DNA"/>
</dbReference>
<evidence type="ECO:0000256" key="1">
    <source>
        <dbReference type="SAM" id="Coils"/>
    </source>
</evidence>
<comment type="caution">
    <text evidence="3">The sequence shown here is derived from an EMBL/GenBank/DDBJ whole genome shotgun (WGS) entry which is preliminary data.</text>
</comment>
<gene>
    <name evidence="3" type="ORF">PR048_003994</name>
</gene>
<sequence>MLLAQHLRCSWTTVCTLASQCVYNKSPESMWCVYVADVVVRWESLQLRAEELQQVRSLEREVAAVREDMAALASRVADVGELQDRDQLEARIRHVESALTQMVDKKSVLLHLNMAVHHFHTSLSGATDQQAALALKDAVAELYKVWDETYKRMSQYLSSLLQASETWKQFDVQLVELQTALRSDQVTLRVLDSALQGSGPSPDITSSVRDVAKVLSEKQAHDSTSDVQETDVLDEVAMASLTLRTGEGGSLSDSGISDSGSEQEMSEREKRLAVLRRLARNLETVLSPGCTALVNILRVSFPYSLSCPPIHWNDDEIARRKWSKARAAGEEPSPSSFYIPRHPRADGVSALHRIEQTEQELKNLQSTCRNLIFRTAVKGRSAVASCPSGNHVASRLVPNIPFLGT</sequence>
<dbReference type="PANTHER" id="PTHR21524">
    <property type="entry name" value="SPECTRIN REPEAT CONTAINING NUCLEAR ENVELOPE PROTEIN 2"/>
    <property type="match status" value="1"/>
</dbReference>
<evidence type="ECO:0000256" key="2">
    <source>
        <dbReference type="SAM" id="MobiDB-lite"/>
    </source>
</evidence>
<keyword evidence="4" id="KW-1185">Reference proteome</keyword>